<keyword evidence="2" id="KW-1185">Reference proteome</keyword>
<dbReference type="EMBL" id="AP021861">
    <property type="protein sequence ID" value="BBO33383.1"/>
    <property type="molecule type" value="Genomic_DNA"/>
</dbReference>
<evidence type="ECO:0000313" key="1">
    <source>
        <dbReference type="EMBL" id="BBO33383.1"/>
    </source>
</evidence>
<organism evidence="1 2">
    <name type="scientific">Lacipirellula parvula</name>
    <dbReference type="NCBI Taxonomy" id="2650471"/>
    <lineage>
        <taxon>Bacteria</taxon>
        <taxon>Pseudomonadati</taxon>
        <taxon>Planctomycetota</taxon>
        <taxon>Planctomycetia</taxon>
        <taxon>Pirellulales</taxon>
        <taxon>Lacipirellulaceae</taxon>
        <taxon>Lacipirellula</taxon>
    </lineage>
</organism>
<evidence type="ECO:0000313" key="2">
    <source>
        <dbReference type="Proteomes" id="UP000326837"/>
    </source>
</evidence>
<dbReference type="KEGG" id="lpav:PLANPX_2995"/>
<dbReference type="Proteomes" id="UP000326837">
    <property type="component" value="Chromosome"/>
</dbReference>
<gene>
    <name evidence="1" type="ORF">PLANPX_2995</name>
</gene>
<sequence length="66" mass="7328">MTVKIIGRGEREVRRVTCDRCGSVLEFSGADVQSEPQYNGDGEYAGERRWIDCPQCSSQVSTETIA</sequence>
<accession>A0A5K7XGL2</accession>
<protein>
    <submittedName>
        <fullName evidence="1">Uncharacterized protein</fullName>
    </submittedName>
</protein>
<reference evidence="2" key="1">
    <citation type="submission" date="2019-10" db="EMBL/GenBank/DDBJ databases">
        <title>Lacipirellula parvula gen. nov., sp. nov., representing a lineage of planctomycetes widespread in freshwater anoxic habitats, and description of the family Lacipirellulaceae.</title>
        <authorList>
            <person name="Dedysh S.N."/>
            <person name="Kulichevskaya I.S."/>
            <person name="Beletsky A.V."/>
            <person name="Rakitin A.L."/>
            <person name="Mardanov A.V."/>
            <person name="Ivanova A.A."/>
            <person name="Saltykova V.X."/>
            <person name="Rijpstra W.I.C."/>
            <person name="Sinninghe Damste J.S."/>
            <person name="Ravin N.V."/>
        </authorList>
    </citation>
    <scope>NUCLEOTIDE SEQUENCE [LARGE SCALE GENOMIC DNA]</scope>
    <source>
        <strain evidence="2">PX69</strain>
    </source>
</reference>
<name>A0A5K7XGL2_9BACT</name>
<proteinExistence type="predicted"/>
<dbReference type="AlphaFoldDB" id="A0A5K7XGL2"/>